<dbReference type="GO" id="GO:0006351">
    <property type="term" value="P:DNA-templated transcription"/>
    <property type="evidence" value="ECO:0007669"/>
    <property type="project" value="InterPro"/>
</dbReference>
<evidence type="ECO:0000313" key="1">
    <source>
        <dbReference type="EMBL" id="PNI69317.1"/>
    </source>
</evidence>
<proteinExistence type="predicted"/>
<dbReference type="PANTHER" id="PTHR21243">
    <property type="entry name" value="PROTEIN SCAI"/>
    <property type="match status" value="1"/>
</dbReference>
<evidence type="ECO:0000313" key="2">
    <source>
        <dbReference type="Proteomes" id="UP000236370"/>
    </source>
</evidence>
<organism evidence="1 2">
    <name type="scientific">Pan troglodytes</name>
    <name type="common">Chimpanzee</name>
    <dbReference type="NCBI Taxonomy" id="9598"/>
    <lineage>
        <taxon>Eukaryota</taxon>
        <taxon>Metazoa</taxon>
        <taxon>Chordata</taxon>
        <taxon>Craniata</taxon>
        <taxon>Vertebrata</taxon>
        <taxon>Euteleostomi</taxon>
        <taxon>Mammalia</taxon>
        <taxon>Eutheria</taxon>
        <taxon>Euarchontoglires</taxon>
        <taxon>Primates</taxon>
        <taxon>Haplorrhini</taxon>
        <taxon>Catarrhini</taxon>
        <taxon>Hominidae</taxon>
        <taxon>Pan</taxon>
    </lineage>
</organism>
<dbReference type="Proteomes" id="UP000236370">
    <property type="component" value="Unassembled WGS sequence"/>
</dbReference>
<dbReference type="GO" id="GO:0003714">
    <property type="term" value="F:transcription corepressor activity"/>
    <property type="evidence" value="ECO:0007669"/>
    <property type="project" value="InterPro"/>
</dbReference>
<sequence>KRNQSHKEMHCLHPGDLYPFTRKPLFIIVDSSNSVAYKNFTNLFGQPLVCLLSPTAYPKALQVLMSLCGRWHFTATSQPEVLSADIV</sequence>
<dbReference type="AlphaFoldDB" id="A0A2J8NC12"/>
<protein>
    <submittedName>
        <fullName evidence="1">SCAI isoform 6</fullName>
    </submittedName>
</protein>
<dbReference type="EMBL" id="NBAG03000232">
    <property type="protein sequence ID" value="PNI69317.1"/>
    <property type="molecule type" value="Genomic_DNA"/>
</dbReference>
<name>A0A2J8NC12_PANTR</name>
<dbReference type="InterPro" id="IPR022709">
    <property type="entry name" value="SCAI"/>
</dbReference>
<comment type="caution">
    <text evidence="1">The sequence shown here is derived from an EMBL/GenBank/DDBJ whole genome shotgun (WGS) entry which is preliminary data.</text>
</comment>
<reference evidence="1 2" key="1">
    <citation type="submission" date="2017-12" db="EMBL/GenBank/DDBJ databases">
        <title>High-resolution comparative analysis of great ape genomes.</title>
        <authorList>
            <person name="Pollen A."/>
            <person name="Hastie A."/>
            <person name="Hormozdiari F."/>
            <person name="Dougherty M."/>
            <person name="Liu R."/>
            <person name="Chaisson M."/>
            <person name="Hoppe E."/>
            <person name="Hill C."/>
            <person name="Pang A."/>
            <person name="Hillier L."/>
            <person name="Baker C."/>
            <person name="Armstrong J."/>
            <person name="Shendure J."/>
            <person name="Paten B."/>
            <person name="Wilson R."/>
            <person name="Chao H."/>
            <person name="Schneider V."/>
            <person name="Ventura M."/>
            <person name="Kronenberg Z."/>
            <person name="Murali S."/>
            <person name="Gordon D."/>
            <person name="Cantsilieris S."/>
            <person name="Munson K."/>
            <person name="Nelson B."/>
            <person name="Raja A."/>
            <person name="Underwood J."/>
            <person name="Diekhans M."/>
            <person name="Fiddes I."/>
            <person name="Haussler D."/>
            <person name="Eichler E."/>
        </authorList>
    </citation>
    <scope>NUCLEOTIDE SEQUENCE [LARGE SCALE GENOMIC DNA]</scope>
    <source>
        <strain evidence="1">Yerkes chimp pedigree #C0471</strain>
    </source>
</reference>
<accession>A0A2J8NC12</accession>
<gene>
    <name evidence="1" type="ORF">CK820_G0012347</name>
</gene>
<dbReference type="Pfam" id="PF12070">
    <property type="entry name" value="SCAI"/>
    <property type="match status" value="1"/>
</dbReference>
<feature type="non-terminal residue" evidence="1">
    <location>
        <position position="1"/>
    </location>
</feature>